<organism evidence="1 2">
    <name type="scientific">Gigaspora margarita</name>
    <dbReference type="NCBI Taxonomy" id="4874"/>
    <lineage>
        <taxon>Eukaryota</taxon>
        <taxon>Fungi</taxon>
        <taxon>Fungi incertae sedis</taxon>
        <taxon>Mucoromycota</taxon>
        <taxon>Glomeromycotina</taxon>
        <taxon>Glomeromycetes</taxon>
        <taxon>Diversisporales</taxon>
        <taxon>Gigasporaceae</taxon>
        <taxon>Gigaspora</taxon>
    </lineage>
</organism>
<reference evidence="1 2" key="1">
    <citation type="submission" date="2021-06" db="EMBL/GenBank/DDBJ databases">
        <authorList>
            <person name="Kallberg Y."/>
            <person name="Tangrot J."/>
            <person name="Rosling A."/>
        </authorList>
    </citation>
    <scope>NUCLEOTIDE SEQUENCE [LARGE SCALE GENOMIC DNA]</scope>
    <source>
        <strain evidence="1 2">120-4 pot B 10/14</strain>
    </source>
</reference>
<sequence length="133" mass="15445">MNDILESTVTGLSDFHRSGLPLEHDLDNYHTELNLLNIDLPTITTFSEPMFDNQQDVYDSQLQIEYSNFFELSDSSSQSKSDTTEIRCSLIDDDSVHNHPMDNNIKSNAPRYYRLTDKMINKVELYYKCNVQP</sequence>
<proteinExistence type="predicted"/>
<protein>
    <submittedName>
        <fullName evidence="1">3817_t:CDS:1</fullName>
    </submittedName>
</protein>
<name>A0ABN7X7G8_GIGMA</name>
<keyword evidence="2" id="KW-1185">Reference proteome</keyword>
<evidence type="ECO:0000313" key="2">
    <source>
        <dbReference type="Proteomes" id="UP000789901"/>
    </source>
</evidence>
<evidence type="ECO:0000313" key="1">
    <source>
        <dbReference type="EMBL" id="CAG8849997.1"/>
    </source>
</evidence>
<gene>
    <name evidence="1" type="ORF">GMARGA_LOCUS39989</name>
</gene>
<dbReference type="EMBL" id="CAJVQB010098990">
    <property type="protein sequence ID" value="CAG8849997.1"/>
    <property type="molecule type" value="Genomic_DNA"/>
</dbReference>
<comment type="caution">
    <text evidence="1">The sequence shown here is derived from an EMBL/GenBank/DDBJ whole genome shotgun (WGS) entry which is preliminary data.</text>
</comment>
<dbReference type="Proteomes" id="UP000789901">
    <property type="component" value="Unassembled WGS sequence"/>
</dbReference>
<feature type="non-terminal residue" evidence="1">
    <location>
        <position position="133"/>
    </location>
</feature>
<accession>A0ABN7X7G8</accession>